<feature type="chain" id="PRO_5038836138" evidence="1">
    <location>
        <begin position="29"/>
        <end position="170"/>
    </location>
</feature>
<evidence type="ECO:0000313" key="2">
    <source>
        <dbReference type="EMBL" id="GAS82247.1"/>
    </source>
</evidence>
<reference evidence="2 3" key="1">
    <citation type="journal article" date="2016" name="Genome Announc.">
        <title>Draft Genome Sequence of Paenibacillus amylolyticus Heshi-A3, Isolated from Fermented Rice Bran in a Japanese Fermented Seafood Dish.</title>
        <authorList>
            <person name="Akuzawa S."/>
            <person name="Nagaoka J."/>
            <person name="Kanekatsu M."/>
            <person name="Kubota E."/>
            <person name="Ohtake R."/>
            <person name="Suzuki T."/>
            <person name="Kanesaki Y."/>
        </authorList>
    </citation>
    <scope>NUCLEOTIDE SEQUENCE [LARGE SCALE GENOMIC DNA]</scope>
    <source>
        <strain evidence="2 3">Heshi-A3</strain>
    </source>
</reference>
<accession>A0A117I1J1</accession>
<protein>
    <submittedName>
        <fullName evidence="2">Uncharacterized protein</fullName>
    </submittedName>
</protein>
<comment type="caution">
    <text evidence="2">The sequence shown here is derived from an EMBL/GenBank/DDBJ whole genome shotgun (WGS) entry which is preliminary data.</text>
</comment>
<sequence>MRKMNNKSTTSMLKVTLAALLMVPTILAVPVAEVANASPITNVSSGALTAPPPSEPTIDSLATTQERGHIYQAVGALIPGGGLSAIVNTKTATYVEVKTLSVDYRLERWTGTAWVIFKTNSNTATKTNLLNATSDWTVMPGYYYRVTSVHTAYDGSTTDTSRHVSGTVLF</sequence>
<keyword evidence="1" id="KW-0732">Signal</keyword>
<dbReference type="Proteomes" id="UP000069697">
    <property type="component" value="Unassembled WGS sequence"/>
</dbReference>
<dbReference type="EMBL" id="BCNV01000001">
    <property type="protein sequence ID" value="GAS82247.1"/>
    <property type="molecule type" value="Genomic_DNA"/>
</dbReference>
<proteinExistence type="predicted"/>
<organism evidence="2 3">
    <name type="scientific">Paenibacillus amylolyticus</name>
    <dbReference type="NCBI Taxonomy" id="1451"/>
    <lineage>
        <taxon>Bacteria</taxon>
        <taxon>Bacillati</taxon>
        <taxon>Bacillota</taxon>
        <taxon>Bacilli</taxon>
        <taxon>Bacillales</taxon>
        <taxon>Paenibacillaceae</taxon>
        <taxon>Paenibacillus</taxon>
    </lineage>
</organism>
<feature type="signal peptide" evidence="1">
    <location>
        <begin position="1"/>
        <end position="28"/>
    </location>
</feature>
<dbReference type="AlphaFoldDB" id="A0A117I1J1"/>
<reference evidence="3" key="2">
    <citation type="submission" date="2016-01" db="EMBL/GenBank/DDBJ databases">
        <title>Draft Genome Sequence of Paenibacillus amylolyticus Heshi-A3 that Was Isolated from Fermented Rice Bran with Aging Salted Mackerel, Which Was Named Heshiko as Traditional Fermented Seafood in Japan.</title>
        <authorList>
            <person name="Akuzawa S."/>
            <person name="Nakagawa J."/>
            <person name="Kanekatsu T."/>
            <person name="Kubota E."/>
            <person name="Ohtake R."/>
            <person name="Suzuki T."/>
            <person name="Kanesaki Y."/>
        </authorList>
    </citation>
    <scope>NUCLEOTIDE SEQUENCE [LARGE SCALE GENOMIC DNA]</scope>
    <source>
        <strain evidence="3">Heshi-A3</strain>
    </source>
</reference>
<evidence type="ECO:0000256" key="1">
    <source>
        <dbReference type="SAM" id="SignalP"/>
    </source>
</evidence>
<name>A0A117I1J1_PAEAM</name>
<evidence type="ECO:0000313" key="3">
    <source>
        <dbReference type="Proteomes" id="UP000069697"/>
    </source>
</evidence>
<gene>
    <name evidence="2" type="ORF">PAHA3_2321</name>
</gene>